<reference evidence="5" key="1">
    <citation type="submission" date="2024-04" db="EMBL/GenBank/DDBJ databases">
        <authorList>
            <person name="Shaw F."/>
            <person name="Minotto A."/>
        </authorList>
    </citation>
    <scope>NUCLEOTIDE SEQUENCE [LARGE SCALE GENOMIC DNA]</scope>
</reference>
<keyword evidence="2" id="KW-0472">Membrane</keyword>
<feature type="region of interest" description="Disordered" evidence="1">
    <location>
        <begin position="49"/>
        <end position="85"/>
    </location>
</feature>
<gene>
    <name evidence="4" type="ORF">GFSPODELE1_LOCUS10901</name>
</gene>
<dbReference type="Proteomes" id="UP001497453">
    <property type="component" value="Chromosome 9"/>
</dbReference>
<feature type="transmembrane region" description="Helical" evidence="2">
    <location>
        <begin position="135"/>
        <end position="152"/>
    </location>
</feature>
<keyword evidence="2" id="KW-0812">Transmembrane</keyword>
<keyword evidence="5" id="KW-1185">Reference proteome</keyword>
<proteinExistence type="predicted"/>
<dbReference type="Pfam" id="PF20153">
    <property type="entry name" value="DUF6535"/>
    <property type="match status" value="1"/>
</dbReference>
<accession>A0ABP1EBC6</accession>
<feature type="transmembrane region" description="Helical" evidence="2">
    <location>
        <begin position="343"/>
        <end position="361"/>
    </location>
</feature>
<feature type="non-terminal residue" evidence="4">
    <location>
        <position position="381"/>
    </location>
</feature>
<feature type="transmembrane region" description="Helical" evidence="2">
    <location>
        <begin position="295"/>
        <end position="322"/>
    </location>
</feature>
<protein>
    <recommendedName>
        <fullName evidence="3">DUF6535 domain-containing protein</fullName>
    </recommendedName>
</protein>
<sequence>MARSRRTRRSSSAPHCLVGVSTAGDSHTTGHNSLNSVTAAHFAADHISAPTQHPQVGPPTSPTGSGPTPPIPSSNRSGSDDSDSGVVNNLLSAISAAMFQNNIDPAEADPWTKVAKILREYDEEKIKDCKEDIDTLLVFAGLFSAVMTAFVIESYKTLQQDPADAAVLLLLQISQQLRMLAVPSVSNITSVPPGPLGDFHATPSNVRINTLWFASLICSLMTASLGILIKQWLHEYTAHNNRSTRTYLRIRHFRFQGLIDFHVFEIAAFLPMLLQIALGLFFAGLGVFLHLFNDLVAWVAIGLILAWFSSLTIMSVILPAILSRCPYKLPVLKGVMHVIRPKLKLLWAFMLSSYLMAWQTLHLSSRSSSFFAAIPIGLFQS</sequence>
<feature type="compositionally biased region" description="Pro residues" evidence="1">
    <location>
        <begin position="56"/>
        <end position="72"/>
    </location>
</feature>
<organism evidence="4 5">
    <name type="scientific">Somion occarium</name>
    <dbReference type="NCBI Taxonomy" id="3059160"/>
    <lineage>
        <taxon>Eukaryota</taxon>
        <taxon>Fungi</taxon>
        <taxon>Dikarya</taxon>
        <taxon>Basidiomycota</taxon>
        <taxon>Agaricomycotina</taxon>
        <taxon>Agaricomycetes</taxon>
        <taxon>Polyporales</taxon>
        <taxon>Cerrenaceae</taxon>
        <taxon>Somion</taxon>
    </lineage>
</organism>
<dbReference type="EMBL" id="OZ037952">
    <property type="protein sequence ID" value="CAL1716753.1"/>
    <property type="molecule type" value="Genomic_DNA"/>
</dbReference>
<evidence type="ECO:0000259" key="3">
    <source>
        <dbReference type="Pfam" id="PF20153"/>
    </source>
</evidence>
<evidence type="ECO:0000256" key="1">
    <source>
        <dbReference type="SAM" id="MobiDB-lite"/>
    </source>
</evidence>
<feature type="transmembrane region" description="Helical" evidence="2">
    <location>
        <begin position="263"/>
        <end position="289"/>
    </location>
</feature>
<feature type="transmembrane region" description="Helical" evidence="2">
    <location>
        <begin position="211"/>
        <end position="229"/>
    </location>
</feature>
<name>A0ABP1EBC6_9APHY</name>
<dbReference type="InterPro" id="IPR045338">
    <property type="entry name" value="DUF6535"/>
</dbReference>
<keyword evidence="2" id="KW-1133">Transmembrane helix</keyword>
<evidence type="ECO:0000313" key="4">
    <source>
        <dbReference type="EMBL" id="CAL1716753.1"/>
    </source>
</evidence>
<evidence type="ECO:0000256" key="2">
    <source>
        <dbReference type="SAM" id="Phobius"/>
    </source>
</evidence>
<feature type="region of interest" description="Disordered" evidence="1">
    <location>
        <begin position="1"/>
        <end position="33"/>
    </location>
</feature>
<feature type="domain" description="DUF6535" evidence="3">
    <location>
        <begin position="111"/>
        <end position="289"/>
    </location>
</feature>
<evidence type="ECO:0000313" key="5">
    <source>
        <dbReference type="Proteomes" id="UP001497453"/>
    </source>
</evidence>
<feature type="compositionally biased region" description="Polar residues" evidence="1">
    <location>
        <begin position="23"/>
        <end position="33"/>
    </location>
</feature>